<protein>
    <recommendedName>
        <fullName evidence="3">Tail tubular protein A</fullName>
    </recommendedName>
</protein>
<evidence type="ECO:0000313" key="1">
    <source>
        <dbReference type="EMBL" id="QZI86137.1"/>
    </source>
</evidence>
<name>A0AAE7XUC3_9CAUD</name>
<dbReference type="EMBL" id="MW865291">
    <property type="protein sequence ID" value="QZI86137.1"/>
    <property type="molecule type" value="Genomic_DNA"/>
</dbReference>
<reference evidence="1" key="1">
    <citation type="submission" date="2021-03" db="EMBL/GenBank/DDBJ databases">
        <title>Rapid evolution of virus immunity in the wild.</title>
        <authorList>
            <person name="Piel D."/>
            <person name="Bruto M."/>
            <person name="Labreuche Y."/>
            <person name="Blanquart F."/>
            <person name="Chenivesse S."/>
            <person name="Lepanse S."/>
            <person name="James A."/>
            <person name="Garcia Cruz R."/>
            <person name="Dubert J."/>
            <person name="Petton B."/>
            <person name="Lieberman E."/>
            <person name="Wegner M.K."/>
            <person name="Hussain F.A."/>
            <person name="Kauffman K.K."/>
            <person name="Polz M.F."/>
            <person name="Gandon S."/>
            <person name="Bikard D."/>
            <person name="Le Roux F."/>
        </authorList>
    </citation>
    <scope>NUCLEOTIDE SEQUENCE</scope>
</reference>
<sequence>MDINLSLGINTKVDAINRVLEAIGSVGINSEEEIDWNIDASDASALIDAMSQEIQTNMGKGWWFNREAFHKLVPDPVTGYVVVPNNTLSCRITRNDDGSVIPVTLRGTTLFDSENLGYDMRSLVNSAGVLPCVLVVNLTFEFLPATAKHAITNAARFWVVNDKEGDQVKMGSLKQAADASYAAMMAENNGQRRRNMFNNKNINRAVHYAGGYNNN</sequence>
<dbReference type="Pfam" id="PF17212">
    <property type="entry name" value="Tube"/>
    <property type="match status" value="1"/>
</dbReference>
<dbReference type="Proteomes" id="UP000828465">
    <property type="component" value="Segment"/>
</dbReference>
<proteinExistence type="predicted"/>
<evidence type="ECO:0000313" key="2">
    <source>
        <dbReference type="Proteomes" id="UP000828465"/>
    </source>
</evidence>
<organism evidence="1 2">
    <name type="scientific">Vibrio phage 15E36.1</name>
    <dbReference type="NCBI Taxonomy" id="2859290"/>
    <lineage>
        <taxon>Viruses</taxon>
        <taxon>Duplodnaviria</taxon>
        <taxon>Heunggongvirae</taxon>
        <taxon>Uroviricota</taxon>
        <taxon>Caudoviricetes</taxon>
        <taxon>Autographivirales</taxon>
        <taxon>Autosignataviridae</taxon>
        <taxon>Colwellvirinae</taxon>
        <taxon>Roscoffvirus</taxon>
        <taxon>Roscoffvirus rv15E36</taxon>
    </lineage>
</organism>
<accession>A0AAE7XUC3</accession>
<evidence type="ECO:0008006" key="3">
    <source>
        <dbReference type="Google" id="ProtNLM"/>
    </source>
</evidence>
<keyword evidence="2" id="KW-1185">Reference proteome</keyword>
<dbReference type="InterPro" id="IPR033767">
    <property type="entry name" value="Tail_Gp11"/>
</dbReference>
<gene>
    <name evidence="1" type="ORF">PODOV006v2_p0043</name>
</gene>